<reference evidence="1" key="1">
    <citation type="submission" date="2021-02" db="EMBL/GenBank/DDBJ databases">
        <authorList>
            <person name="Yuan L."/>
            <person name="Li Y."/>
        </authorList>
    </citation>
    <scope>NUCLEOTIDE SEQUENCE</scope>
    <source>
        <strain evidence="1">LYS105A</strain>
        <plasmid evidence="1">pLYS105A-1</plasmid>
    </source>
</reference>
<accession>A0A8A5TQE8</accession>
<protein>
    <submittedName>
        <fullName evidence="1">Uncharacterized protein</fullName>
    </submittedName>
</protein>
<proteinExistence type="predicted"/>
<geneLocation type="plasmid" evidence="1">
    <name>pLYS105A-1</name>
</geneLocation>
<keyword evidence="1" id="KW-0614">Plasmid</keyword>
<evidence type="ECO:0000313" key="1">
    <source>
        <dbReference type="EMBL" id="QTG67714.1"/>
    </source>
</evidence>
<organism evidence="1">
    <name type="scientific">Klebsiella pneumoniae</name>
    <dbReference type="NCBI Taxonomy" id="573"/>
    <lineage>
        <taxon>Bacteria</taxon>
        <taxon>Pseudomonadati</taxon>
        <taxon>Pseudomonadota</taxon>
        <taxon>Gammaproteobacteria</taxon>
        <taxon>Enterobacterales</taxon>
        <taxon>Enterobacteriaceae</taxon>
        <taxon>Klebsiella/Raoultella group</taxon>
        <taxon>Klebsiella</taxon>
        <taxon>Klebsiella pneumoniae complex</taxon>
    </lineage>
</organism>
<dbReference type="EMBL" id="MW581615">
    <property type="protein sequence ID" value="QTG67714.1"/>
    <property type="molecule type" value="Genomic_DNA"/>
</dbReference>
<sequence length="73" mass="8374">MGTNIDIITNNNIVFPTVRNLFTNGCILPYNDILTDINITMNDDSCMGNDSNLLIVFYVQIMPDDFVMQLHRF</sequence>
<name>A0A8A5TQE8_KLEPN</name>
<dbReference type="AlphaFoldDB" id="A0A8A5TQE8"/>